<evidence type="ECO:0000256" key="2">
    <source>
        <dbReference type="ARBA" id="ARBA00023054"/>
    </source>
</evidence>
<dbReference type="Gene3D" id="1.10.150.50">
    <property type="entry name" value="Transcription Factor, Ets-1"/>
    <property type="match status" value="1"/>
</dbReference>
<feature type="domain" description="SAM" evidence="3">
    <location>
        <begin position="47"/>
        <end position="119"/>
    </location>
</feature>
<organism evidence="4 5">
    <name type="scientific">Dictyocaulus viviparus</name>
    <name type="common">Bovine lungworm</name>
    <dbReference type="NCBI Taxonomy" id="29172"/>
    <lineage>
        <taxon>Eukaryota</taxon>
        <taxon>Metazoa</taxon>
        <taxon>Ecdysozoa</taxon>
        <taxon>Nematoda</taxon>
        <taxon>Chromadorea</taxon>
        <taxon>Rhabditida</taxon>
        <taxon>Rhabditina</taxon>
        <taxon>Rhabditomorpha</taxon>
        <taxon>Strongyloidea</taxon>
        <taxon>Metastrongylidae</taxon>
        <taxon>Dictyocaulus</taxon>
    </lineage>
</organism>
<dbReference type="GO" id="GO:0048786">
    <property type="term" value="C:presynaptic active zone"/>
    <property type="evidence" value="ECO:0007669"/>
    <property type="project" value="TreeGrafter"/>
</dbReference>
<reference evidence="4 5" key="1">
    <citation type="submission" date="2013-11" db="EMBL/GenBank/DDBJ databases">
        <title>Draft genome of the bovine lungworm Dictyocaulus viviparus.</title>
        <authorList>
            <person name="Mitreva M."/>
        </authorList>
    </citation>
    <scope>NUCLEOTIDE SEQUENCE [LARGE SCALE GENOMIC DNA]</scope>
    <source>
        <strain evidence="4 5">HannoverDv2000</strain>
    </source>
</reference>
<evidence type="ECO:0000313" key="5">
    <source>
        <dbReference type="Proteomes" id="UP000053766"/>
    </source>
</evidence>
<dbReference type="InterPro" id="IPR013761">
    <property type="entry name" value="SAM/pointed_sf"/>
</dbReference>
<dbReference type="InterPro" id="IPR029515">
    <property type="entry name" value="Liprin"/>
</dbReference>
<dbReference type="GO" id="GO:0007528">
    <property type="term" value="P:neuromuscular junction development"/>
    <property type="evidence" value="ECO:0007669"/>
    <property type="project" value="TreeGrafter"/>
</dbReference>
<evidence type="ECO:0000313" key="4">
    <source>
        <dbReference type="EMBL" id="KJH44003.1"/>
    </source>
</evidence>
<dbReference type="InterPro" id="IPR001660">
    <property type="entry name" value="SAM"/>
</dbReference>
<dbReference type="EMBL" id="KN716508">
    <property type="protein sequence ID" value="KJH44003.1"/>
    <property type="molecule type" value="Genomic_DNA"/>
</dbReference>
<dbReference type="OrthoDB" id="6516566at2759"/>
<accession>A0A0D8XHC1</accession>
<dbReference type="SMART" id="SM00454">
    <property type="entry name" value="SAM"/>
    <property type="match status" value="1"/>
</dbReference>
<protein>
    <recommendedName>
        <fullName evidence="3">SAM domain-containing protein</fullName>
    </recommendedName>
</protein>
<gene>
    <name evidence="4" type="ORF">DICVIV_09986</name>
</gene>
<reference evidence="5" key="2">
    <citation type="journal article" date="2016" name="Sci. Rep.">
        <title>Dictyocaulus viviparus genome, variome and transcriptome elucidate lungworm biology and support future intervention.</title>
        <authorList>
            <person name="McNulty S.N."/>
            <person name="Strube C."/>
            <person name="Rosa B.A."/>
            <person name="Martin J.C."/>
            <person name="Tyagi R."/>
            <person name="Choi Y.J."/>
            <person name="Wang Q."/>
            <person name="Hallsworth Pepin K."/>
            <person name="Zhang X."/>
            <person name="Ozersky P."/>
            <person name="Wilson R.K."/>
            <person name="Sternberg P.W."/>
            <person name="Gasser R.B."/>
            <person name="Mitreva M."/>
        </authorList>
    </citation>
    <scope>NUCLEOTIDE SEQUENCE [LARGE SCALE GENOMIC DNA]</scope>
    <source>
        <strain evidence="5">HannoverDv2000</strain>
    </source>
</reference>
<dbReference type="Pfam" id="PF07647">
    <property type="entry name" value="SAM_2"/>
    <property type="match status" value="1"/>
</dbReference>
<sequence length="185" mass="20941">MRVINAHHYLCISRSVQYLKTADFKSETLIREFDESIVSSYPCPESALRWTHAVTCEWLRKIDLAEFTPHLLCAGIPGLLMVCEPTFTAETLAEILQIPPHKTLLRRHLTTHFNQLIGQRIVAEKRDFLASGISAQLIPGMRVKIAKKGSSLSRKKSKTELILESDDLLCSPVLNSKLLTTLTKW</sequence>
<evidence type="ECO:0000256" key="1">
    <source>
        <dbReference type="ARBA" id="ARBA00022737"/>
    </source>
</evidence>
<evidence type="ECO:0000259" key="3">
    <source>
        <dbReference type="SMART" id="SM00454"/>
    </source>
</evidence>
<dbReference type="Proteomes" id="UP000053766">
    <property type="component" value="Unassembled WGS sequence"/>
</dbReference>
<dbReference type="AlphaFoldDB" id="A0A0D8XHC1"/>
<dbReference type="PANTHER" id="PTHR12587">
    <property type="entry name" value="LAR INTERACTING PROTEIN LIP -RELATED PROTEIN"/>
    <property type="match status" value="1"/>
</dbReference>
<keyword evidence="2" id="KW-0175">Coiled coil</keyword>
<proteinExistence type="predicted"/>
<name>A0A0D8XHC1_DICVI</name>
<keyword evidence="5" id="KW-1185">Reference proteome</keyword>
<dbReference type="PANTHER" id="PTHR12587:SF14">
    <property type="entry name" value="AT31531P"/>
    <property type="match status" value="1"/>
</dbReference>
<keyword evidence="1" id="KW-0677">Repeat</keyword>
<dbReference type="STRING" id="29172.A0A0D8XHC1"/>